<evidence type="ECO:0000313" key="3">
    <source>
        <dbReference type="Proteomes" id="UP001591681"/>
    </source>
</evidence>
<dbReference type="Proteomes" id="UP001591681">
    <property type="component" value="Unassembled WGS sequence"/>
</dbReference>
<feature type="compositionally biased region" description="Basic and acidic residues" evidence="1">
    <location>
        <begin position="235"/>
        <end position="244"/>
    </location>
</feature>
<evidence type="ECO:0000313" key="2">
    <source>
        <dbReference type="EMBL" id="KAL2094866.1"/>
    </source>
</evidence>
<dbReference type="InterPro" id="IPR013761">
    <property type="entry name" value="SAM/pointed_sf"/>
</dbReference>
<feature type="compositionally biased region" description="Acidic residues" evidence="1">
    <location>
        <begin position="106"/>
        <end position="135"/>
    </location>
</feature>
<feature type="compositionally biased region" description="Basic and acidic residues" evidence="1">
    <location>
        <begin position="140"/>
        <end position="158"/>
    </location>
</feature>
<reference evidence="2 3" key="1">
    <citation type="submission" date="2024-09" db="EMBL/GenBank/DDBJ databases">
        <title>A chromosome-level genome assembly of Gray's grenadier anchovy, Coilia grayii.</title>
        <authorList>
            <person name="Fu Z."/>
        </authorList>
    </citation>
    <scope>NUCLEOTIDE SEQUENCE [LARGE SCALE GENOMIC DNA]</scope>
    <source>
        <strain evidence="2">G4</strain>
        <tissue evidence="2">Muscle</tissue>
    </source>
</reference>
<sequence length="317" mass="34326">MNSEGIPLKSEVMNWNAERLAMFFSRRRDLAGCDKVIMKNNITGQRFLNMSDNDLGKFPKLCVPLISKISREINMNVAKKGLFQKRSAAPKFSEPDFVQPDHVGWDEDEFDPSDDDYESPISEDGDGGSDYESPTDEPGGQDHGDSDYEPPPSEKHDTVNPICAAKPISDSDYIDDNRSRGVSMRSQPPVPPERPGAGPPPPFPRPNVRSKPDHSPQRPAGRPLNKSPGGPAAPRVDRSKKPSTLERMPPGVPRPLVPDKDALGKPPLPGAPVHRSFSSVGKGSPLRPPAGDVSLTPSLDNCAAPKTIFSHTACSGS</sequence>
<protein>
    <recommendedName>
        <fullName evidence="4">Lymphocyte cytosolic protein 2</fullName>
    </recommendedName>
</protein>
<comment type="caution">
    <text evidence="2">The sequence shown here is derived from an EMBL/GenBank/DDBJ whole genome shotgun (WGS) entry which is preliminary data.</text>
</comment>
<name>A0ABD1K6W1_9TELE</name>
<keyword evidence="3" id="KW-1185">Reference proteome</keyword>
<dbReference type="AlphaFoldDB" id="A0ABD1K6W1"/>
<gene>
    <name evidence="2" type="ORF">ACEWY4_009585</name>
</gene>
<evidence type="ECO:0008006" key="4">
    <source>
        <dbReference type="Google" id="ProtNLM"/>
    </source>
</evidence>
<feature type="compositionally biased region" description="Pro residues" evidence="1">
    <location>
        <begin position="188"/>
        <end position="205"/>
    </location>
</feature>
<accession>A0ABD1K6W1</accession>
<dbReference type="Gene3D" id="1.10.150.50">
    <property type="entry name" value="Transcription Factor, Ets-1"/>
    <property type="match status" value="1"/>
</dbReference>
<dbReference type="EMBL" id="JBHFQA010000008">
    <property type="protein sequence ID" value="KAL2094866.1"/>
    <property type="molecule type" value="Genomic_DNA"/>
</dbReference>
<dbReference type="SUPFAM" id="SSF47769">
    <property type="entry name" value="SAM/Pointed domain"/>
    <property type="match status" value="1"/>
</dbReference>
<feature type="region of interest" description="Disordered" evidence="1">
    <location>
        <begin position="92"/>
        <end position="302"/>
    </location>
</feature>
<proteinExistence type="predicted"/>
<evidence type="ECO:0000256" key="1">
    <source>
        <dbReference type="SAM" id="MobiDB-lite"/>
    </source>
</evidence>
<organism evidence="2 3">
    <name type="scientific">Coilia grayii</name>
    <name type="common">Gray's grenadier anchovy</name>
    <dbReference type="NCBI Taxonomy" id="363190"/>
    <lineage>
        <taxon>Eukaryota</taxon>
        <taxon>Metazoa</taxon>
        <taxon>Chordata</taxon>
        <taxon>Craniata</taxon>
        <taxon>Vertebrata</taxon>
        <taxon>Euteleostomi</taxon>
        <taxon>Actinopterygii</taxon>
        <taxon>Neopterygii</taxon>
        <taxon>Teleostei</taxon>
        <taxon>Clupei</taxon>
        <taxon>Clupeiformes</taxon>
        <taxon>Clupeoidei</taxon>
        <taxon>Engraulidae</taxon>
        <taxon>Coilinae</taxon>
        <taxon>Coilia</taxon>
    </lineage>
</organism>